<evidence type="ECO:0000256" key="4">
    <source>
        <dbReference type="ARBA" id="ARBA00022490"/>
    </source>
</evidence>
<dbReference type="PANTHER" id="PTHR43035">
    <property type="entry name" value="FATTY ACID REPRESSION MUTANT PROTEIN 2-RELATED"/>
    <property type="match status" value="1"/>
</dbReference>
<dbReference type="GO" id="GO:0005634">
    <property type="term" value="C:nucleus"/>
    <property type="evidence" value="ECO:0007669"/>
    <property type="project" value="UniProtKB-SubCell"/>
</dbReference>
<evidence type="ECO:0000313" key="8">
    <source>
        <dbReference type="EMBL" id="KAJ9142632.1"/>
    </source>
</evidence>
<sequence length="207" mass="23112">MSTSKTVSAATILENVKNRRTYYPLSKELPISKERIQEIVKEALLHVPSSFNSQSNRVLVLFGAEHEKLWDITAEILKAVVPADAWEPTGQKLAMFKGAAGSVLFFEDEEPVHALQAKFPLYADKFPGWATQSDGMLQHTVWTALEAEGLGANLQHYNPLIDERVAAEWKIPSSWKLNAQLNFGGRTGEAGPKEFQPIEERFKVYGA</sequence>
<dbReference type="InterPro" id="IPR000415">
    <property type="entry name" value="Nitroreductase-like"/>
</dbReference>
<dbReference type="Proteomes" id="UP001174694">
    <property type="component" value="Unassembled WGS sequence"/>
</dbReference>
<name>A0AA38VN76_9PEZI</name>
<dbReference type="CDD" id="cd02140">
    <property type="entry name" value="Frm2-like"/>
    <property type="match status" value="1"/>
</dbReference>
<proteinExistence type="inferred from homology"/>
<comment type="subcellular location">
    <subcellularLocation>
        <location evidence="2">Cytoplasm</location>
    </subcellularLocation>
    <subcellularLocation>
        <location evidence="1">Nucleus</location>
    </subcellularLocation>
</comment>
<dbReference type="GO" id="GO:0016491">
    <property type="term" value="F:oxidoreductase activity"/>
    <property type="evidence" value="ECO:0007669"/>
    <property type="project" value="UniProtKB-KW"/>
</dbReference>
<evidence type="ECO:0000256" key="2">
    <source>
        <dbReference type="ARBA" id="ARBA00004496"/>
    </source>
</evidence>
<keyword evidence="9" id="KW-1185">Reference proteome</keyword>
<gene>
    <name evidence="8" type="ORF">NKR23_g7036</name>
</gene>
<dbReference type="GO" id="GO:0034599">
    <property type="term" value="P:cellular response to oxidative stress"/>
    <property type="evidence" value="ECO:0007669"/>
    <property type="project" value="InterPro"/>
</dbReference>
<dbReference type="InterPro" id="IPR029479">
    <property type="entry name" value="Nitroreductase"/>
</dbReference>
<organism evidence="8 9">
    <name type="scientific">Pleurostoma richardsiae</name>
    <dbReference type="NCBI Taxonomy" id="41990"/>
    <lineage>
        <taxon>Eukaryota</taxon>
        <taxon>Fungi</taxon>
        <taxon>Dikarya</taxon>
        <taxon>Ascomycota</taxon>
        <taxon>Pezizomycotina</taxon>
        <taxon>Sordariomycetes</taxon>
        <taxon>Sordariomycetidae</taxon>
        <taxon>Calosphaeriales</taxon>
        <taxon>Pleurostomataceae</taxon>
        <taxon>Pleurostoma</taxon>
    </lineage>
</organism>
<dbReference type="PANTHER" id="PTHR43035:SF1">
    <property type="entry name" value="FATTY ACID REPRESSION MUTANT PROTEIN 2-RELATED"/>
    <property type="match status" value="1"/>
</dbReference>
<keyword evidence="6" id="KW-0539">Nucleus</keyword>
<keyword evidence="5" id="KW-0560">Oxidoreductase</keyword>
<comment type="caution">
    <text evidence="8">The sequence shown here is derived from an EMBL/GenBank/DDBJ whole genome shotgun (WGS) entry which is preliminary data.</text>
</comment>
<dbReference type="SUPFAM" id="SSF55469">
    <property type="entry name" value="FMN-dependent nitroreductase-like"/>
    <property type="match status" value="1"/>
</dbReference>
<feature type="domain" description="Nitroreductase" evidence="7">
    <location>
        <begin position="16"/>
        <end position="184"/>
    </location>
</feature>
<dbReference type="GO" id="GO:0005737">
    <property type="term" value="C:cytoplasm"/>
    <property type="evidence" value="ECO:0007669"/>
    <property type="project" value="UniProtKB-SubCell"/>
</dbReference>
<dbReference type="EMBL" id="JANBVO010000021">
    <property type="protein sequence ID" value="KAJ9142632.1"/>
    <property type="molecule type" value="Genomic_DNA"/>
</dbReference>
<dbReference type="Pfam" id="PF00881">
    <property type="entry name" value="Nitroreductase"/>
    <property type="match status" value="1"/>
</dbReference>
<dbReference type="Gene3D" id="3.40.109.10">
    <property type="entry name" value="NADH Oxidase"/>
    <property type="match status" value="1"/>
</dbReference>
<evidence type="ECO:0000256" key="6">
    <source>
        <dbReference type="ARBA" id="ARBA00023242"/>
    </source>
</evidence>
<evidence type="ECO:0000313" key="9">
    <source>
        <dbReference type="Proteomes" id="UP001174694"/>
    </source>
</evidence>
<comment type="similarity">
    <text evidence="3">Belongs to the nitroreductase family.</text>
</comment>
<accession>A0AA38VN76</accession>
<evidence type="ECO:0000256" key="1">
    <source>
        <dbReference type="ARBA" id="ARBA00004123"/>
    </source>
</evidence>
<dbReference type="AlphaFoldDB" id="A0AA38VN76"/>
<evidence type="ECO:0000256" key="5">
    <source>
        <dbReference type="ARBA" id="ARBA00023002"/>
    </source>
</evidence>
<reference evidence="8" key="1">
    <citation type="submission" date="2022-07" db="EMBL/GenBank/DDBJ databases">
        <title>Fungi with potential for degradation of polypropylene.</title>
        <authorList>
            <person name="Gostincar C."/>
        </authorList>
    </citation>
    <scope>NUCLEOTIDE SEQUENCE</scope>
    <source>
        <strain evidence="8">EXF-13308</strain>
    </source>
</reference>
<dbReference type="FunFam" id="3.40.109.10:FF:000001">
    <property type="entry name" value="Nitroreductase family"/>
    <property type="match status" value="1"/>
</dbReference>
<keyword evidence="4" id="KW-0963">Cytoplasm</keyword>
<dbReference type="InterPro" id="IPR033877">
    <property type="entry name" value="Frm2/Hbn1"/>
</dbReference>
<protein>
    <submittedName>
        <fullName evidence="8">Nitroreductase</fullName>
    </submittedName>
</protein>
<evidence type="ECO:0000256" key="3">
    <source>
        <dbReference type="ARBA" id="ARBA00007118"/>
    </source>
</evidence>
<evidence type="ECO:0000259" key="7">
    <source>
        <dbReference type="Pfam" id="PF00881"/>
    </source>
</evidence>